<organism evidence="2 3">
    <name type="scientific">Ophiocordyceps camponoti-rufipedis</name>
    <dbReference type="NCBI Taxonomy" id="2004952"/>
    <lineage>
        <taxon>Eukaryota</taxon>
        <taxon>Fungi</taxon>
        <taxon>Dikarya</taxon>
        <taxon>Ascomycota</taxon>
        <taxon>Pezizomycotina</taxon>
        <taxon>Sordariomycetes</taxon>
        <taxon>Hypocreomycetidae</taxon>
        <taxon>Hypocreales</taxon>
        <taxon>Ophiocordycipitaceae</taxon>
        <taxon>Ophiocordyceps</taxon>
    </lineage>
</organism>
<evidence type="ECO:0000256" key="1">
    <source>
        <dbReference type="SAM" id="MobiDB-lite"/>
    </source>
</evidence>
<gene>
    <name evidence="2" type="ORF">CDD80_486</name>
</gene>
<reference evidence="2 3" key="1">
    <citation type="submission" date="2017-06" db="EMBL/GenBank/DDBJ databases">
        <title>Ant-infecting Ophiocordyceps genomes reveal a high diversity of potential behavioral manipulation genes and a possible major role for enterotoxins.</title>
        <authorList>
            <person name="De Bekker C."/>
            <person name="Evans H.C."/>
            <person name="Brachmann A."/>
            <person name="Hughes D.P."/>
        </authorList>
    </citation>
    <scope>NUCLEOTIDE SEQUENCE [LARGE SCALE GENOMIC DNA]</scope>
    <source>
        <strain evidence="2 3">Map16</strain>
    </source>
</reference>
<evidence type="ECO:0000313" key="3">
    <source>
        <dbReference type="Proteomes" id="UP000226431"/>
    </source>
</evidence>
<dbReference type="AlphaFoldDB" id="A0A2C5ZDQ7"/>
<keyword evidence="3" id="KW-1185">Reference proteome</keyword>
<protein>
    <submittedName>
        <fullName evidence="2">Uncharacterized protein</fullName>
    </submittedName>
</protein>
<feature type="region of interest" description="Disordered" evidence="1">
    <location>
        <begin position="1"/>
        <end position="25"/>
    </location>
</feature>
<sequence>MPADLVALDAPRTAPSHGRSDINQPCFIWPPPGKENGRLASSLPCPSSTDASLFSLRRFTPQTRHAYMSSPTSPPLVHLQYARQPVPCLDARRLETPASAIGAPPTPLEP</sequence>
<name>A0A2C5ZDQ7_9HYPO</name>
<accession>A0A2C5ZDQ7</accession>
<dbReference type="EMBL" id="NJES01000114">
    <property type="protein sequence ID" value="PHH77554.1"/>
    <property type="molecule type" value="Genomic_DNA"/>
</dbReference>
<dbReference type="Proteomes" id="UP000226431">
    <property type="component" value="Unassembled WGS sequence"/>
</dbReference>
<evidence type="ECO:0000313" key="2">
    <source>
        <dbReference type="EMBL" id="PHH77554.1"/>
    </source>
</evidence>
<proteinExistence type="predicted"/>
<comment type="caution">
    <text evidence="2">The sequence shown here is derived from an EMBL/GenBank/DDBJ whole genome shotgun (WGS) entry which is preliminary data.</text>
</comment>